<dbReference type="EMBL" id="QFBC01000028">
    <property type="protein sequence ID" value="PWE52315.1"/>
    <property type="molecule type" value="Genomic_DNA"/>
</dbReference>
<reference evidence="1 2" key="1">
    <citation type="submission" date="2018-05" db="EMBL/GenBank/DDBJ databases">
        <title>The draft genome of strain NS-104.</title>
        <authorList>
            <person name="Hang P."/>
            <person name="Jiang J."/>
        </authorList>
    </citation>
    <scope>NUCLEOTIDE SEQUENCE [LARGE SCALE GENOMIC DNA]</scope>
    <source>
        <strain evidence="1 2">NS-104</strain>
    </source>
</reference>
<protein>
    <submittedName>
        <fullName evidence="1">Uncharacterized protein</fullName>
    </submittedName>
</protein>
<dbReference type="OrthoDB" id="8480843at2"/>
<keyword evidence="2" id="KW-1185">Reference proteome</keyword>
<evidence type="ECO:0000313" key="2">
    <source>
        <dbReference type="Proteomes" id="UP000245252"/>
    </source>
</evidence>
<dbReference type="AlphaFoldDB" id="A0A2U2DG62"/>
<evidence type="ECO:0000313" key="1">
    <source>
        <dbReference type="EMBL" id="PWE52315.1"/>
    </source>
</evidence>
<sequence length="65" mass="7251">MALTRLTKELAVNKDLVASVHWDRLYTSTALVVTMQDGTAHRITHTGGYTGGDDCYEIERRLLDA</sequence>
<gene>
    <name evidence="1" type="ORF">DEM27_31745</name>
</gene>
<dbReference type="Proteomes" id="UP000245252">
    <property type="component" value="Unassembled WGS sequence"/>
</dbReference>
<organism evidence="1 2">
    <name type="scientific">Metarhizobium album</name>
    <dbReference type="NCBI Taxonomy" id="2182425"/>
    <lineage>
        <taxon>Bacteria</taxon>
        <taxon>Pseudomonadati</taxon>
        <taxon>Pseudomonadota</taxon>
        <taxon>Alphaproteobacteria</taxon>
        <taxon>Hyphomicrobiales</taxon>
        <taxon>Rhizobiaceae</taxon>
        <taxon>Metarhizobium</taxon>
    </lineage>
</organism>
<proteinExistence type="predicted"/>
<accession>A0A2U2DG62</accession>
<comment type="caution">
    <text evidence="1">The sequence shown here is derived from an EMBL/GenBank/DDBJ whole genome shotgun (WGS) entry which is preliminary data.</text>
</comment>
<dbReference type="RefSeq" id="WP_109462238.1">
    <property type="nucleotide sequence ID" value="NZ_QFBC01000028.1"/>
</dbReference>
<name>A0A2U2DG62_9HYPH</name>